<dbReference type="EMBL" id="JAPCWZ010000006">
    <property type="protein sequence ID" value="KAK8859644.1"/>
    <property type="molecule type" value="Genomic_DNA"/>
</dbReference>
<dbReference type="CDD" id="cd10320">
    <property type="entry name" value="RGL4_N"/>
    <property type="match status" value="1"/>
</dbReference>
<keyword evidence="5" id="KW-0964">Secreted</keyword>
<evidence type="ECO:0000256" key="13">
    <source>
        <dbReference type="SAM" id="SignalP"/>
    </source>
</evidence>
<evidence type="ECO:0000256" key="1">
    <source>
        <dbReference type="ARBA" id="ARBA00001324"/>
    </source>
</evidence>
<dbReference type="PROSITE" id="PS51164">
    <property type="entry name" value="CBM1_2"/>
    <property type="match status" value="1"/>
</dbReference>
<evidence type="ECO:0000313" key="16">
    <source>
        <dbReference type="Proteomes" id="UP001390339"/>
    </source>
</evidence>
<comment type="similarity">
    <text evidence="3">Belongs to the polysaccharide lyase 4 family.</text>
</comment>
<keyword evidence="8 15" id="KW-0456">Lyase</keyword>
<dbReference type="GO" id="GO:0016829">
    <property type="term" value="F:lyase activity"/>
    <property type="evidence" value="ECO:0007669"/>
    <property type="project" value="UniProtKB-KW"/>
</dbReference>
<keyword evidence="9" id="KW-0119">Carbohydrate metabolism</keyword>
<dbReference type="InterPro" id="IPR029411">
    <property type="entry name" value="RG-lyase_III"/>
</dbReference>
<dbReference type="InterPro" id="IPR015364">
    <property type="entry name" value="RhgB_N"/>
</dbReference>
<protein>
    <recommendedName>
        <fullName evidence="4">rhamnogalacturonan endolyase</fullName>
        <ecNumber evidence="4">4.2.2.23</ecNumber>
    </recommendedName>
</protein>
<keyword evidence="11" id="KW-0624">Polysaccharide degradation</keyword>
<name>A0ABR2I9H0_9PEZI</name>
<evidence type="ECO:0000256" key="5">
    <source>
        <dbReference type="ARBA" id="ARBA00022525"/>
    </source>
</evidence>
<comment type="catalytic activity">
    <reaction evidence="1">
        <text>Endotype eliminative cleavage of L-alpha-rhamnopyranosyl-(1-&gt;4)-alpha-D-galactopyranosyluronic acid bonds of rhamnogalacturonan I domains in ramified hairy regions of pectin leaving L-rhamnopyranose at the reducing end and 4-deoxy-4,5-unsaturated D-galactopyranosyluronic acid at the non-reducing end.</text>
        <dbReference type="EC" id="4.2.2.23"/>
    </reaction>
</comment>
<accession>A0ABR2I9H0</accession>
<feature type="compositionally biased region" description="Pro residues" evidence="12">
    <location>
        <begin position="551"/>
        <end position="565"/>
    </location>
</feature>
<feature type="signal peptide" evidence="13">
    <location>
        <begin position="1"/>
        <end position="19"/>
    </location>
</feature>
<reference evidence="15 16" key="1">
    <citation type="journal article" date="2024" name="IMA Fungus">
        <title>Apiospora arundinis, a panoply of carbohydrate-active enzymes and secondary metabolites.</title>
        <authorList>
            <person name="Sorensen T."/>
            <person name="Petersen C."/>
            <person name="Muurmann A.T."/>
            <person name="Christiansen J.V."/>
            <person name="Brundto M.L."/>
            <person name="Overgaard C.K."/>
            <person name="Boysen A.T."/>
            <person name="Wollenberg R.D."/>
            <person name="Larsen T.O."/>
            <person name="Sorensen J.L."/>
            <person name="Nielsen K.L."/>
            <person name="Sondergaard T.E."/>
        </authorList>
    </citation>
    <scope>NUCLEOTIDE SEQUENCE [LARGE SCALE GENOMIC DNA]</scope>
    <source>
        <strain evidence="15 16">AAU 773</strain>
    </source>
</reference>
<evidence type="ECO:0000256" key="7">
    <source>
        <dbReference type="ARBA" id="ARBA00023157"/>
    </source>
</evidence>
<dbReference type="InterPro" id="IPR016590">
    <property type="entry name" value="Rhamnogalacturonase_B"/>
</dbReference>
<keyword evidence="6 13" id="KW-0732">Signal</keyword>
<sequence length="610" mass="64020">MLLQVPCLAVFAFASSAFAAFGFTKSGNNYVVDAGSSNPLVFTVNGGSCDITSIKFRGVELQDKQGSHISSGLGSATVTATTINNQYVKVECKTSTLTHYLVVRSGDSTIHMATYISAEPSIGELRFIARLNSAQLPNEYPYGAVSTTSGSSSTVEGSDVFIVNGQTRSKFYSSTRFIDKDAQCVFGGSDQMHVCMITPQQESSSGGPFFRDIESNNAGGATNLYNYMNSGHVQTEAWRTNVLHGPYMMTFSRSGVPSGKGFDDSFWGQLNVQGYVPKASRGTVSGTASGVPNNFETVVHWYNAAAQYWTKASSNGAFTSPAMKPGTYTMVLYQGEYKVASASGVAVAAGQTKNQNIASTLPARKTLWAIGDLDGQPTGFLNADKQQRMHPSDSRMTAWKPVTYTVGSSSVGQFPMALFKGVNDPATIKFNLNSAPSGAATLRIATTLSFAGARPGLKVNNWSAATPGQPPKIDSRGVTRGAYHGNNEVYDFSVPAGTLVAGANTVVINAVSGSSGANFLSPNFIFDSVELFTAGSGNGNGNGGGGDGGNSPPPTTTTAQQPPPVTTTTTAPDSQQTQFGQCGGIGYTGPTVCVSPFTCTLSNDWYSQCL</sequence>
<comment type="subcellular location">
    <subcellularLocation>
        <location evidence="2">Secreted</location>
    </subcellularLocation>
</comment>
<dbReference type="EC" id="4.2.2.23" evidence="4"/>
<evidence type="ECO:0000256" key="2">
    <source>
        <dbReference type="ARBA" id="ARBA00004613"/>
    </source>
</evidence>
<dbReference type="Proteomes" id="UP001390339">
    <property type="component" value="Unassembled WGS sequence"/>
</dbReference>
<dbReference type="PANTHER" id="PTHR36574">
    <property type="entry name" value="RHAMNOGALACTURONATE LYASE-RELATED"/>
    <property type="match status" value="1"/>
</dbReference>
<evidence type="ECO:0000256" key="6">
    <source>
        <dbReference type="ARBA" id="ARBA00022729"/>
    </source>
</evidence>
<evidence type="ECO:0000259" key="14">
    <source>
        <dbReference type="PROSITE" id="PS51164"/>
    </source>
</evidence>
<evidence type="ECO:0000256" key="9">
    <source>
        <dbReference type="ARBA" id="ARBA00023277"/>
    </source>
</evidence>
<dbReference type="Gene3D" id="2.70.98.10">
    <property type="match status" value="1"/>
</dbReference>
<dbReference type="SUPFAM" id="SSF74650">
    <property type="entry name" value="Galactose mutarotase-like"/>
    <property type="match status" value="1"/>
</dbReference>
<dbReference type="InterPro" id="IPR000254">
    <property type="entry name" value="CBD"/>
</dbReference>
<evidence type="ECO:0000256" key="3">
    <source>
        <dbReference type="ARBA" id="ARBA00010418"/>
    </source>
</evidence>
<dbReference type="Pfam" id="PF00734">
    <property type="entry name" value="CBM_1"/>
    <property type="match status" value="1"/>
</dbReference>
<dbReference type="Gene3D" id="2.60.120.260">
    <property type="entry name" value="Galactose-binding domain-like"/>
    <property type="match status" value="1"/>
</dbReference>
<dbReference type="SMART" id="SM00236">
    <property type="entry name" value="fCBD"/>
    <property type="match status" value="1"/>
</dbReference>
<keyword evidence="7" id="KW-1015">Disulfide bond</keyword>
<dbReference type="InterPro" id="IPR029413">
    <property type="entry name" value="RG-lyase_II"/>
</dbReference>
<evidence type="ECO:0000256" key="12">
    <source>
        <dbReference type="SAM" id="MobiDB-lite"/>
    </source>
</evidence>
<evidence type="ECO:0000256" key="8">
    <source>
        <dbReference type="ARBA" id="ARBA00023239"/>
    </source>
</evidence>
<dbReference type="PROSITE" id="PS00562">
    <property type="entry name" value="CBM1_1"/>
    <property type="match status" value="1"/>
</dbReference>
<feature type="chain" id="PRO_5046971717" description="rhamnogalacturonan endolyase" evidence="13">
    <location>
        <begin position="20"/>
        <end position="610"/>
    </location>
</feature>
<dbReference type="CDD" id="cd10316">
    <property type="entry name" value="RGL4_M"/>
    <property type="match status" value="1"/>
</dbReference>
<dbReference type="InterPro" id="IPR035971">
    <property type="entry name" value="CBD_sf"/>
</dbReference>
<dbReference type="SUPFAM" id="SSF57180">
    <property type="entry name" value="Cellulose-binding domain"/>
    <property type="match status" value="1"/>
</dbReference>
<proteinExistence type="inferred from homology"/>
<evidence type="ECO:0000256" key="11">
    <source>
        <dbReference type="ARBA" id="ARBA00023326"/>
    </source>
</evidence>
<dbReference type="InterPro" id="IPR013784">
    <property type="entry name" value="Carb-bd-like_fold"/>
</dbReference>
<keyword evidence="16" id="KW-1185">Reference proteome</keyword>
<feature type="compositionally biased region" description="Gly residues" evidence="12">
    <location>
        <begin position="537"/>
        <end position="549"/>
    </location>
</feature>
<keyword evidence="10" id="KW-0961">Cell wall biogenesis/degradation</keyword>
<dbReference type="CDD" id="cd10317">
    <property type="entry name" value="RGL4_C"/>
    <property type="match status" value="1"/>
</dbReference>
<dbReference type="Pfam" id="PF09284">
    <property type="entry name" value="RhgB_N"/>
    <property type="match status" value="1"/>
</dbReference>
<dbReference type="InterPro" id="IPR008979">
    <property type="entry name" value="Galactose-bd-like_sf"/>
</dbReference>
<dbReference type="SUPFAM" id="SSF49785">
    <property type="entry name" value="Galactose-binding domain-like"/>
    <property type="match status" value="1"/>
</dbReference>
<evidence type="ECO:0000313" key="15">
    <source>
        <dbReference type="EMBL" id="KAK8859644.1"/>
    </source>
</evidence>
<dbReference type="PANTHER" id="PTHR36574:SF1">
    <property type="entry name" value="RHAMNOGALACTURONATE LYASE-RELATED"/>
    <property type="match status" value="1"/>
</dbReference>
<dbReference type="SUPFAM" id="SSF49452">
    <property type="entry name" value="Starch-binding domain-like"/>
    <property type="match status" value="1"/>
</dbReference>
<organism evidence="15 16">
    <name type="scientific">Apiospora arundinis</name>
    <dbReference type="NCBI Taxonomy" id="335852"/>
    <lineage>
        <taxon>Eukaryota</taxon>
        <taxon>Fungi</taxon>
        <taxon>Dikarya</taxon>
        <taxon>Ascomycota</taxon>
        <taxon>Pezizomycotina</taxon>
        <taxon>Sordariomycetes</taxon>
        <taxon>Xylariomycetidae</taxon>
        <taxon>Amphisphaeriales</taxon>
        <taxon>Apiosporaceae</taxon>
        <taxon>Apiospora</taxon>
    </lineage>
</organism>
<dbReference type="InterPro" id="IPR014718">
    <property type="entry name" value="GH-type_carb-bd"/>
</dbReference>
<dbReference type="InterPro" id="IPR011013">
    <property type="entry name" value="Gal_mutarotase_sf_dom"/>
</dbReference>
<feature type="domain" description="CBM1" evidence="14">
    <location>
        <begin position="574"/>
        <end position="610"/>
    </location>
</feature>
<feature type="compositionally biased region" description="Low complexity" evidence="12">
    <location>
        <begin position="566"/>
        <end position="577"/>
    </location>
</feature>
<feature type="region of interest" description="Disordered" evidence="12">
    <location>
        <begin position="537"/>
        <end position="577"/>
    </location>
</feature>
<gene>
    <name evidence="15" type="ORF">PGQ11_010378</name>
</gene>
<dbReference type="Pfam" id="PF14686">
    <property type="entry name" value="fn3_3"/>
    <property type="match status" value="1"/>
</dbReference>
<comment type="caution">
    <text evidence="15">The sequence shown here is derived from an EMBL/GenBank/DDBJ whole genome shotgun (WGS) entry which is preliminary data.</text>
</comment>
<evidence type="ECO:0000256" key="10">
    <source>
        <dbReference type="ARBA" id="ARBA00023316"/>
    </source>
</evidence>
<dbReference type="Gene3D" id="2.60.40.1120">
    <property type="entry name" value="Carboxypeptidase-like, regulatory domain"/>
    <property type="match status" value="1"/>
</dbReference>
<evidence type="ECO:0000256" key="4">
    <source>
        <dbReference type="ARBA" id="ARBA00012437"/>
    </source>
</evidence>
<dbReference type="Pfam" id="PF14683">
    <property type="entry name" value="CBM-like"/>
    <property type="match status" value="1"/>
</dbReference>